<feature type="transmembrane region" description="Helical" evidence="1">
    <location>
        <begin position="251"/>
        <end position="269"/>
    </location>
</feature>
<feature type="transmembrane region" description="Helical" evidence="1">
    <location>
        <begin position="407"/>
        <end position="425"/>
    </location>
</feature>
<reference evidence="2" key="1">
    <citation type="journal article" date="2020" name="Appl. Environ. Microbiol.">
        <title>Medium-Chain Fatty Acid Synthesis by 'Candidatus Weimeria bifida' gen. nov., sp. nov., and 'Candidatus Pseudoramibacter fermentans' sp. nov.</title>
        <authorList>
            <person name="Scarborough M.J."/>
            <person name="Myers K.S."/>
            <person name="Donohue T.J."/>
            <person name="Noguera D.R."/>
        </authorList>
    </citation>
    <scope>NUCLEOTIDE SEQUENCE</scope>
    <source>
        <strain evidence="2">LCO1.1</strain>
    </source>
</reference>
<feature type="transmembrane region" description="Helical" evidence="1">
    <location>
        <begin position="384"/>
        <end position="401"/>
    </location>
</feature>
<keyword evidence="1" id="KW-1133">Transmembrane helix</keyword>
<feature type="transmembrane region" description="Helical" evidence="1">
    <location>
        <begin position="170"/>
        <end position="187"/>
    </location>
</feature>
<proteinExistence type="predicted"/>
<feature type="transmembrane region" description="Helical" evidence="1">
    <location>
        <begin position="120"/>
        <end position="140"/>
    </location>
</feature>
<evidence type="ECO:0000313" key="2">
    <source>
        <dbReference type="EMBL" id="MQN01291.1"/>
    </source>
</evidence>
<protein>
    <submittedName>
        <fullName evidence="2">YfhO family protein</fullName>
    </submittedName>
</protein>
<name>A0A6N7IYB1_9FIRM</name>
<dbReference type="InterPro" id="IPR018580">
    <property type="entry name" value="Uncharacterised_YfhO"/>
</dbReference>
<dbReference type="Proteomes" id="UP000460257">
    <property type="component" value="Unassembled WGS sequence"/>
</dbReference>
<sequence length="845" mass="96309">MKEKILMRRKLLMKENKDDRTNLIAEIVPYLLIILGVFFLVMWHTKGGQYLYGTFGDWSEQHISIPELFRREFYKTGNLLPDFFPQVGGGQNAWYFAYYGLLSPVILLSYLLPFVSMRKFLIIAAISAQIISSCLIYQWLRRSYRIMPALTAALFFCFASGFSHHVYFHIMFIIYMPFFIMALRSLEGQISRGKSPAGFIIWMSLAVLCCYFFSVSEFLAAGVFSIFLGLRQADSNGGNAWKEIFSAVGKLIFDAIVVILITAVLWLPALHTLLGRESEQTHVTIISLFVPVFHSEYIMYGTGSLGASAILIIVLTYMLIKKGHSFKWLSMIFLILSFIALPVYIMNGGMYFHGKVLIPFLPLMSIMYAQFLDDVISKNIPWKKLLIIAIPLAVYTFISFGNFKRRWFAWDFCLALIVLIFISLLLKHWKKYPGMLMTLLVIPAILVAARPDSINGNLVPRGWGKDLPTFQKSSGAFRTSYLMGEHTPINLPITDNDYIPMIYSSVENPYYSDYFKNKSGNEMRYRNAAKLFQAFNPYFCAQMGIRYIITDCYKDYAPEKIYHLVSRQGKYCLYENDNVLPLAYSATSECNMNDEKRELISVKGLQSSMRIKTKKTQKKVFHLEPSDYDRIIRVSFAMKNNGGTYKKWFGVWERKGMQMDLQGDVKIDINHVRNVRTSPNAIYDNWNKTFKYTMVIPAHSTKLTFNFHHGDYQLNNIKVTQVPVSAVVEKVHSVKEVPVDTKSSKENILTLNGSLDSNKAIYTSVPYDNGFSAAVDGKPVAVKKTKLGFLSISGNWNTGKHRVVITFNAPGKRSGMGISLIGLILLAAIIIKNAIIDRKVSHAEK</sequence>
<feature type="transmembrane region" description="Helical" evidence="1">
    <location>
        <begin position="351"/>
        <end position="372"/>
    </location>
</feature>
<keyword evidence="1" id="KW-0812">Transmembrane</keyword>
<feature type="transmembrane region" description="Helical" evidence="1">
    <location>
        <begin position="146"/>
        <end position="163"/>
    </location>
</feature>
<feature type="transmembrane region" description="Helical" evidence="1">
    <location>
        <begin position="199"/>
        <end position="230"/>
    </location>
</feature>
<evidence type="ECO:0000256" key="1">
    <source>
        <dbReference type="SAM" id="Phobius"/>
    </source>
</evidence>
<feature type="transmembrane region" description="Helical" evidence="1">
    <location>
        <begin position="21"/>
        <end position="43"/>
    </location>
</feature>
<feature type="transmembrane region" description="Helical" evidence="1">
    <location>
        <begin position="432"/>
        <end position="449"/>
    </location>
</feature>
<keyword evidence="3" id="KW-1185">Reference proteome</keyword>
<dbReference type="PANTHER" id="PTHR38454:SF1">
    <property type="entry name" value="INTEGRAL MEMBRANE PROTEIN"/>
    <property type="match status" value="1"/>
</dbReference>
<feature type="transmembrane region" description="Helical" evidence="1">
    <location>
        <begin position="93"/>
        <end position="113"/>
    </location>
</feature>
<dbReference type="EMBL" id="VOGC01000004">
    <property type="protein sequence ID" value="MQN01291.1"/>
    <property type="molecule type" value="Genomic_DNA"/>
</dbReference>
<dbReference type="AlphaFoldDB" id="A0A6N7IYB1"/>
<evidence type="ECO:0000313" key="3">
    <source>
        <dbReference type="Proteomes" id="UP000460257"/>
    </source>
</evidence>
<accession>A0A6N7IYB1</accession>
<dbReference type="Pfam" id="PF09586">
    <property type="entry name" value="YfhO"/>
    <property type="match status" value="1"/>
</dbReference>
<keyword evidence="1" id="KW-0472">Membrane</keyword>
<feature type="transmembrane region" description="Helical" evidence="1">
    <location>
        <begin position="816"/>
        <end position="835"/>
    </location>
</feature>
<feature type="transmembrane region" description="Helical" evidence="1">
    <location>
        <begin position="297"/>
        <end position="319"/>
    </location>
</feature>
<gene>
    <name evidence="2" type="ORF">FRC54_05005</name>
</gene>
<comment type="caution">
    <text evidence="2">The sequence shown here is derived from an EMBL/GenBank/DDBJ whole genome shotgun (WGS) entry which is preliminary data.</text>
</comment>
<feature type="transmembrane region" description="Helical" evidence="1">
    <location>
        <begin position="326"/>
        <end position="345"/>
    </location>
</feature>
<dbReference type="PANTHER" id="PTHR38454">
    <property type="entry name" value="INTEGRAL MEMBRANE PROTEIN-RELATED"/>
    <property type="match status" value="1"/>
</dbReference>
<organism evidence="2 3">
    <name type="scientific">Candidatus Weimeria bifida</name>
    <dbReference type="NCBI Taxonomy" id="2599074"/>
    <lineage>
        <taxon>Bacteria</taxon>
        <taxon>Bacillati</taxon>
        <taxon>Bacillota</taxon>
        <taxon>Clostridia</taxon>
        <taxon>Lachnospirales</taxon>
        <taxon>Lachnospiraceae</taxon>
        <taxon>Candidatus Weimeria</taxon>
    </lineage>
</organism>